<dbReference type="KEGG" id="spac:B1H29_04630"/>
<evidence type="ECO:0000313" key="1">
    <source>
        <dbReference type="EMBL" id="AQS66305.1"/>
    </source>
</evidence>
<dbReference type="AlphaFoldDB" id="A0A1S6J3H4"/>
<dbReference type="RefSeq" id="WP_055420978.1">
    <property type="nucleotide sequence ID" value="NZ_CP019724.1"/>
</dbReference>
<dbReference type="OrthoDB" id="675629at2"/>
<organism evidence="1 2">
    <name type="scientific">Streptomyces pactum</name>
    <dbReference type="NCBI Taxonomy" id="68249"/>
    <lineage>
        <taxon>Bacteria</taxon>
        <taxon>Bacillati</taxon>
        <taxon>Actinomycetota</taxon>
        <taxon>Actinomycetes</taxon>
        <taxon>Kitasatosporales</taxon>
        <taxon>Streptomycetaceae</taxon>
        <taxon>Streptomyces</taxon>
    </lineage>
</organism>
<dbReference type="EMBL" id="CP019724">
    <property type="protein sequence ID" value="AQS66305.1"/>
    <property type="molecule type" value="Genomic_DNA"/>
</dbReference>
<protein>
    <recommendedName>
        <fullName evidence="3">DUF4280 domain-containing protein</fullName>
    </recommendedName>
</protein>
<accession>A0A1S6J3H4</accession>
<gene>
    <name evidence="1" type="ORF">B1H29_04630</name>
</gene>
<name>A0A1S6J3H4_9ACTN</name>
<evidence type="ECO:0000313" key="2">
    <source>
        <dbReference type="Proteomes" id="UP000189443"/>
    </source>
</evidence>
<keyword evidence="2" id="KW-1185">Reference proteome</keyword>
<sequence>MSGLLLHHGALMTCAHPPGLVTIPAPVQRRVLVGPHPVATSADTFHVAGCGFPAATLGAPPCTSVTWLHTSTRVFVGGLPALLQPSPPVGVAPAICVGTPPPNPPMVQATQLRVRGT</sequence>
<evidence type="ECO:0008006" key="3">
    <source>
        <dbReference type="Google" id="ProtNLM"/>
    </source>
</evidence>
<proteinExistence type="predicted"/>
<reference evidence="1 2" key="1">
    <citation type="submission" date="2017-02" db="EMBL/GenBank/DDBJ databases">
        <title>Streptomyces pactum ACT12 Genome sequencing and assembly.</title>
        <authorList>
            <person name="Xue Q."/>
            <person name="Yan X."/>
            <person name="Jia L."/>
            <person name="Yan H."/>
        </authorList>
    </citation>
    <scope>NUCLEOTIDE SEQUENCE [LARGE SCALE GENOMIC DNA]</scope>
    <source>
        <strain evidence="1 2">ACT12</strain>
    </source>
</reference>
<dbReference type="Proteomes" id="UP000189443">
    <property type="component" value="Chromosome"/>
</dbReference>